<accession>A0A0D7ANL4</accession>
<dbReference type="AlphaFoldDB" id="A0A0D7ANL4"/>
<name>A0A0D7ANL4_9AGAR</name>
<evidence type="ECO:0000313" key="3">
    <source>
        <dbReference type="Proteomes" id="UP000054144"/>
    </source>
</evidence>
<evidence type="ECO:0000313" key="2">
    <source>
        <dbReference type="EMBL" id="KIY53450.1"/>
    </source>
</evidence>
<dbReference type="EMBL" id="KN881617">
    <property type="protein sequence ID" value="KIY53450.1"/>
    <property type="molecule type" value="Genomic_DNA"/>
</dbReference>
<gene>
    <name evidence="2" type="ORF">FISHEDRAFT_68925</name>
</gene>
<keyword evidence="3" id="KW-1185">Reference proteome</keyword>
<feature type="compositionally biased region" description="Low complexity" evidence="1">
    <location>
        <begin position="202"/>
        <end position="213"/>
    </location>
</feature>
<feature type="region of interest" description="Disordered" evidence="1">
    <location>
        <begin position="193"/>
        <end position="225"/>
    </location>
</feature>
<feature type="compositionally biased region" description="Low complexity" evidence="1">
    <location>
        <begin position="110"/>
        <end position="119"/>
    </location>
</feature>
<proteinExistence type="predicted"/>
<evidence type="ECO:0000256" key="1">
    <source>
        <dbReference type="SAM" id="MobiDB-lite"/>
    </source>
</evidence>
<protein>
    <submittedName>
        <fullName evidence="2">Uncharacterized protein</fullName>
    </submittedName>
</protein>
<feature type="compositionally biased region" description="Acidic residues" evidence="1">
    <location>
        <begin position="120"/>
        <end position="137"/>
    </location>
</feature>
<feature type="region of interest" description="Disordered" evidence="1">
    <location>
        <begin position="23"/>
        <end position="56"/>
    </location>
</feature>
<reference evidence="2 3" key="1">
    <citation type="journal article" date="2015" name="Fungal Genet. Biol.">
        <title>Evolution of novel wood decay mechanisms in Agaricales revealed by the genome sequences of Fistulina hepatica and Cylindrobasidium torrendii.</title>
        <authorList>
            <person name="Floudas D."/>
            <person name="Held B.W."/>
            <person name="Riley R."/>
            <person name="Nagy L.G."/>
            <person name="Koehler G."/>
            <person name="Ransdell A.S."/>
            <person name="Younus H."/>
            <person name="Chow J."/>
            <person name="Chiniquy J."/>
            <person name="Lipzen A."/>
            <person name="Tritt A."/>
            <person name="Sun H."/>
            <person name="Haridas S."/>
            <person name="LaButti K."/>
            <person name="Ohm R.A."/>
            <person name="Kues U."/>
            <person name="Blanchette R.A."/>
            <person name="Grigoriev I.V."/>
            <person name="Minto R.E."/>
            <person name="Hibbett D.S."/>
        </authorList>
    </citation>
    <scope>NUCLEOTIDE SEQUENCE [LARGE SCALE GENOMIC DNA]</scope>
    <source>
        <strain evidence="2 3">ATCC 64428</strain>
    </source>
</reference>
<feature type="region of interest" description="Disordered" evidence="1">
    <location>
        <begin position="97"/>
        <end position="137"/>
    </location>
</feature>
<organism evidence="2 3">
    <name type="scientific">Fistulina hepatica ATCC 64428</name>
    <dbReference type="NCBI Taxonomy" id="1128425"/>
    <lineage>
        <taxon>Eukaryota</taxon>
        <taxon>Fungi</taxon>
        <taxon>Dikarya</taxon>
        <taxon>Basidiomycota</taxon>
        <taxon>Agaricomycotina</taxon>
        <taxon>Agaricomycetes</taxon>
        <taxon>Agaricomycetidae</taxon>
        <taxon>Agaricales</taxon>
        <taxon>Fistulinaceae</taxon>
        <taxon>Fistulina</taxon>
    </lineage>
</organism>
<dbReference type="Proteomes" id="UP000054144">
    <property type="component" value="Unassembled WGS sequence"/>
</dbReference>
<sequence length="334" mass="36631">MATVFSAPPADSRDAHWRDMAPYSPFTEDWRHPRCFSPLKSKPKKKEEDRVEASPVSADAHLWTVDNVVNLAVYGDPEKDDSALRTIRALAVLIEQSKREEQAGSRRHAAAGPSKAAAGADDDSDWDVDDWGDVDEDTVSTTDCLTLTDASSPSGSQPASGVAATAAAAGAGCNDNVDEFNVYDERGEYDRCFEEDDDGYDGDSSSFEDSGYDMSVDLTPPVSRAPRPLVSDSLLLSQDSPFPDAETLTPSRLLRLKHQWMFKTPEERHRFAWMPGMPDSPCPAGPVVPTVSGHMRFENNAAPSSPFDVDMFGPIQMVTDVPEEERTDRSHEED</sequence>